<sequence>MTAQNRPGTQPGALLRLTLPTGARTARRRSDTT</sequence>
<name>A0A7W5P7I1_9ACTN</name>
<reference evidence="2 3" key="1">
    <citation type="submission" date="2020-08" db="EMBL/GenBank/DDBJ databases">
        <title>Sequencing the genomes of 1000 actinobacteria strains.</title>
        <authorList>
            <person name="Klenk H.-P."/>
        </authorList>
    </citation>
    <scope>NUCLEOTIDE SEQUENCE [LARGE SCALE GENOMIC DNA]</scope>
    <source>
        <strain evidence="2 3">DSM 11053</strain>
    </source>
</reference>
<organism evidence="2 3">
    <name type="scientific">Microlunatus antarcticus</name>
    <dbReference type="NCBI Taxonomy" id="53388"/>
    <lineage>
        <taxon>Bacteria</taxon>
        <taxon>Bacillati</taxon>
        <taxon>Actinomycetota</taxon>
        <taxon>Actinomycetes</taxon>
        <taxon>Propionibacteriales</taxon>
        <taxon>Propionibacteriaceae</taxon>
        <taxon>Microlunatus</taxon>
    </lineage>
</organism>
<protein>
    <submittedName>
        <fullName evidence="2">Uncharacterized protein</fullName>
    </submittedName>
</protein>
<evidence type="ECO:0000313" key="2">
    <source>
        <dbReference type="EMBL" id="MBB3327518.1"/>
    </source>
</evidence>
<feature type="region of interest" description="Disordered" evidence="1">
    <location>
        <begin position="1"/>
        <end position="33"/>
    </location>
</feature>
<dbReference type="EMBL" id="JACHZG010000001">
    <property type="protein sequence ID" value="MBB3327518.1"/>
    <property type="molecule type" value="Genomic_DNA"/>
</dbReference>
<keyword evidence="3" id="KW-1185">Reference proteome</keyword>
<comment type="caution">
    <text evidence="2">The sequence shown here is derived from an EMBL/GenBank/DDBJ whole genome shotgun (WGS) entry which is preliminary data.</text>
</comment>
<dbReference type="Proteomes" id="UP000565572">
    <property type="component" value="Unassembled WGS sequence"/>
</dbReference>
<evidence type="ECO:0000256" key="1">
    <source>
        <dbReference type="SAM" id="MobiDB-lite"/>
    </source>
</evidence>
<proteinExistence type="predicted"/>
<dbReference type="AlphaFoldDB" id="A0A7W5P7I1"/>
<accession>A0A7W5P7I1</accession>
<gene>
    <name evidence="2" type="ORF">FHX39_002462</name>
</gene>
<evidence type="ECO:0000313" key="3">
    <source>
        <dbReference type="Proteomes" id="UP000565572"/>
    </source>
</evidence>